<reference evidence="4" key="1">
    <citation type="submission" date="2019-12" db="EMBL/GenBank/DDBJ databases">
        <title>Genome sequence of Babesia ovis.</title>
        <authorList>
            <person name="Yamagishi J."/>
            <person name="Sevinc F."/>
            <person name="Xuan X."/>
        </authorList>
    </citation>
    <scope>NUCLEOTIDE SEQUENCE</scope>
    <source>
        <strain evidence="4">Selcuk</strain>
    </source>
</reference>
<comment type="caution">
    <text evidence="4">The sequence shown here is derived from an EMBL/GenBank/DDBJ whole genome shotgun (WGS) entry which is preliminary data.</text>
</comment>
<keyword evidence="2" id="KW-0732">Signal</keyword>
<evidence type="ECO:0000313" key="5">
    <source>
        <dbReference type="Proteomes" id="UP001057455"/>
    </source>
</evidence>
<organism evidence="4 5">
    <name type="scientific">Babesia ovis</name>
    <dbReference type="NCBI Taxonomy" id="5869"/>
    <lineage>
        <taxon>Eukaryota</taxon>
        <taxon>Sar</taxon>
        <taxon>Alveolata</taxon>
        <taxon>Apicomplexa</taxon>
        <taxon>Aconoidasida</taxon>
        <taxon>Piroplasmida</taxon>
        <taxon>Babesiidae</taxon>
        <taxon>Babesia</taxon>
    </lineage>
</organism>
<accession>A0A9W5T8Q5</accession>
<feature type="signal peptide" evidence="2">
    <location>
        <begin position="1"/>
        <end position="16"/>
    </location>
</feature>
<dbReference type="PROSITE" id="PS51257">
    <property type="entry name" value="PROKAR_LIPOPROTEIN"/>
    <property type="match status" value="1"/>
</dbReference>
<feature type="chain" id="PRO_5040770855" evidence="2">
    <location>
        <begin position="17"/>
        <end position="212"/>
    </location>
</feature>
<feature type="domain" description="GOLD" evidence="3">
    <location>
        <begin position="30"/>
        <end position="207"/>
    </location>
</feature>
<proteinExistence type="predicted"/>
<sequence length="212" mass="23010">MARLTAFGALLSAALAACIGFGTVSAGYLDVTTLIKAKKRVCFVEPIGKEMYTHITVRALDVKDDRGVAVVIKEEGGEKPIYEEANLLNHLSVSFTAVHGLSAVCCIAAFNHDTYVALSIKTGADARDYSIIAKSSHLDPVDAHLQNAIDEFSAFHKAQITGSRSMDRTSKKAADAYNMLTKFAIANSIFVVISTMCVILYFRSFFLSKKVM</sequence>
<name>A0A9W5T8Q5_BABOV</name>
<protein>
    <submittedName>
        <fullName evidence="4">Emp24 gp25L p24 family protein</fullName>
    </submittedName>
</protein>
<dbReference type="Pfam" id="PF01105">
    <property type="entry name" value="EMP24_GP25L"/>
    <property type="match status" value="1"/>
</dbReference>
<keyword evidence="1" id="KW-1133">Transmembrane helix</keyword>
<keyword evidence="5" id="KW-1185">Reference proteome</keyword>
<keyword evidence="1" id="KW-0812">Transmembrane</keyword>
<feature type="transmembrane region" description="Helical" evidence="1">
    <location>
        <begin position="183"/>
        <end position="202"/>
    </location>
</feature>
<evidence type="ECO:0000259" key="3">
    <source>
        <dbReference type="SMART" id="SM01190"/>
    </source>
</evidence>
<gene>
    <name evidence="4" type="ORF">BaOVIS_006610</name>
</gene>
<dbReference type="OrthoDB" id="759142at2759"/>
<dbReference type="EMBL" id="BLIY01000006">
    <property type="protein sequence ID" value="GFE53257.1"/>
    <property type="molecule type" value="Genomic_DNA"/>
</dbReference>
<evidence type="ECO:0000256" key="1">
    <source>
        <dbReference type="SAM" id="Phobius"/>
    </source>
</evidence>
<keyword evidence="1" id="KW-0472">Membrane</keyword>
<dbReference type="Proteomes" id="UP001057455">
    <property type="component" value="Unassembled WGS sequence"/>
</dbReference>
<evidence type="ECO:0000256" key="2">
    <source>
        <dbReference type="SAM" id="SignalP"/>
    </source>
</evidence>
<dbReference type="SMART" id="SM01190">
    <property type="entry name" value="EMP24_GP25L"/>
    <property type="match status" value="1"/>
</dbReference>
<dbReference type="AlphaFoldDB" id="A0A9W5T8Q5"/>
<dbReference type="InterPro" id="IPR009038">
    <property type="entry name" value="GOLD_dom"/>
</dbReference>
<evidence type="ECO:0000313" key="4">
    <source>
        <dbReference type="EMBL" id="GFE53257.1"/>
    </source>
</evidence>